<feature type="region of interest" description="Disordered" evidence="8">
    <location>
        <begin position="161"/>
        <end position="285"/>
    </location>
</feature>
<feature type="signal peptide" evidence="9">
    <location>
        <begin position="1"/>
        <end position="28"/>
    </location>
</feature>
<evidence type="ECO:0000256" key="4">
    <source>
        <dbReference type="ARBA" id="ARBA00022452"/>
    </source>
</evidence>
<keyword evidence="11" id="KW-1185">Reference proteome</keyword>
<feature type="compositionally biased region" description="Low complexity" evidence="8">
    <location>
        <begin position="186"/>
        <end position="206"/>
    </location>
</feature>
<dbReference type="KEGG" id="ccot:CCAX7_30590"/>
<dbReference type="EMBL" id="AP025739">
    <property type="protein sequence ID" value="BDI31008.1"/>
    <property type="molecule type" value="Genomic_DNA"/>
</dbReference>
<dbReference type="GO" id="GO:1990281">
    <property type="term" value="C:efflux pump complex"/>
    <property type="evidence" value="ECO:0007669"/>
    <property type="project" value="TreeGrafter"/>
</dbReference>
<name>A0A402CSP4_9BACT</name>
<feature type="compositionally biased region" description="Gly residues" evidence="8">
    <location>
        <begin position="167"/>
        <end position="185"/>
    </location>
</feature>
<dbReference type="AlphaFoldDB" id="A0A402CSP4"/>
<comment type="subcellular location">
    <subcellularLocation>
        <location evidence="1">Cell outer membrane</location>
    </subcellularLocation>
</comment>
<dbReference type="PANTHER" id="PTHR30026">
    <property type="entry name" value="OUTER MEMBRANE PROTEIN TOLC"/>
    <property type="match status" value="1"/>
</dbReference>
<evidence type="ECO:0000313" key="11">
    <source>
        <dbReference type="Proteomes" id="UP000287394"/>
    </source>
</evidence>
<comment type="similarity">
    <text evidence="2">Belongs to the outer membrane factor (OMF) (TC 1.B.17) family.</text>
</comment>
<dbReference type="GO" id="GO:0009279">
    <property type="term" value="C:cell outer membrane"/>
    <property type="evidence" value="ECO:0007669"/>
    <property type="project" value="UniProtKB-SubCell"/>
</dbReference>
<dbReference type="RefSeq" id="WP_119320417.1">
    <property type="nucleotide sequence ID" value="NZ_AP025739.1"/>
</dbReference>
<feature type="chain" id="PRO_5043814641" evidence="9">
    <location>
        <begin position="29"/>
        <end position="622"/>
    </location>
</feature>
<proteinExistence type="inferred from homology"/>
<dbReference type="GO" id="GO:0015562">
    <property type="term" value="F:efflux transmembrane transporter activity"/>
    <property type="evidence" value="ECO:0007669"/>
    <property type="project" value="InterPro"/>
</dbReference>
<dbReference type="PANTHER" id="PTHR30026:SF20">
    <property type="entry name" value="OUTER MEMBRANE PROTEIN TOLC"/>
    <property type="match status" value="1"/>
</dbReference>
<organism evidence="10 11">
    <name type="scientific">Capsulimonas corticalis</name>
    <dbReference type="NCBI Taxonomy" id="2219043"/>
    <lineage>
        <taxon>Bacteria</taxon>
        <taxon>Bacillati</taxon>
        <taxon>Armatimonadota</taxon>
        <taxon>Armatimonadia</taxon>
        <taxon>Capsulimonadales</taxon>
        <taxon>Capsulimonadaceae</taxon>
        <taxon>Capsulimonas</taxon>
    </lineage>
</organism>
<evidence type="ECO:0000256" key="3">
    <source>
        <dbReference type="ARBA" id="ARBA00022448"/>
    </source>
</evidence>
<evidence type="ECO:0000256" key="7">
    <source>
        <dbReference type="ARBA" id="ARBA00023237"/>
    </source>
</evidence>
<keyword evidence="9" id="KW-0732">Signal</keyword>
<evidence type="ECO:0000256" key="9">
    <source>
        <dbReference type="SAM" id="SignalP"/>
    </source>
</evidence>
<dbReference type="SUPFAM" id="SSF56954">
    <property type="entry name" value="Outer membrane efflux proteins (OEP)"/>
    <property type="match status" value="1"/>
</dbReference>
<keyword evidence="5" id="KW-0812">Transmembrane</keyword>
<dbReference type="InterPro" id="IPR003423">
    <property type="entry name" value="OMP_efflux"/>
</dbReference>
<evidence type="ECO:0000256" key="6">
    <source>
        <dbReference type="ARBA" id="ARBA00023136"/>
    </source>
</evidence>
<evidence type="ECO:0000256" key="8">
    <source>
        <dbReference type="SAM" id="MobiDB-lite"/>
    </source>
</evidence>
<evidence type="ECO:0000256" key="1">
    <source>
        <dbReference type="ARBA" id="ARBA00004442"/>
    </source>
</evidence>
<gene>
    <name evidence="10" type="ORF">CCAX7_30590</name>
</gene>
<keyword evidence="6" id="KW-0472">Membrane</keyword>
<evidence type="ECO:0000256" key="5">
    <source>
        <dbReference type="ARBA" id="ARBA00022692"/>
    </source>
</evidence>
<feature type="compositionally biased region" description="Gly residues" evidence="8">
    <location>
        <begin position="207"/>
        <end position="221"/>
    </location>
</feature>
<dbReference type="Proteomes" id="UP000287394">
    <property type="component" value="Chromosome"/>
</dbReference>
<protein>
    <submittedName>
        <fullName evidence="10">Uncharacterized protein</fullName>
    </submittedName>
</protein>
<reference evidence="10 11" key="1">
    <citation type="journal article" date="2019" name="Int. J. Syst. Evol. Microbiol.">
        <title>Capsulimonas corticalis gen. nov., sp. nov., an aerobic capsulated bacterium, of a novel bacterial order, Capsulimonadales ord. nov., of the class Armatimonadia of the phylum Armatimonadetes.</title>
        <authorList>
            <person name="Li J."/>
            <person name="Kudo C."/>
            <person name="Tonouchi A."/>
        </authorList>
    </citation>
    <scope>NUCLEOTIDE SEQUENCE [LARGE SCALE GENOMIC DNA]</scope>
    <source>
        <strain evidence="10 11">AX-7</strain>
    </source>
</reference>
<keyword evidence="3" id="KW-0813">Transport</keyword>
<dbReference type="GO" id="GO:0015288">
    <property type="term" value="F:porin activity"/>
    <property type="evidence" value="ECO:0007669"/>
    <property type="project" value="TreeGrafter"/>
</dbReference>
<keyword evidence="7" id="KW-0998">Cell outer membrane</keyword>
<accession>A0A402CSP4</accession>
<evidence type="ECO:0000313" key="10">
    <source>
        <dbReference type="EMBL" id="BDI31008.1"/>
    </source>
</evidence>
<feature type="compositionally biased region" description="Low complexity" evidence="8">
    <location>
        <begin position="256"/>
        <end position="267"/>
    </location>
</feature>
<evidence type="ECO:0000256" key="2">
    <source>
        <dbReference type="ARBA" id="ARBA00007613"/>
    </source>
</evidence>
<dbReference type="Pfam" id="PF02321">
    <property type="entry name" value="OEP"/>
    <property type="match status" value="2"/>
</dbReference>
<dbReference type="InterPro" id="IPR051906">
    <property type="entry name" value="TolC-like"/>
</dbReference>
<sequence length="622" mass="63016">MKPQVTVRYGRRIAPALSLAFTSLAAGASPAFSQAAAPAPTVTAPAAGAATPETPAPVMPTPIAAAPTTAAPAAGTTASASGVKLMTLDEAVALALSNNSSVLLARERYKKAGEQITQATAQAFPTVRIDVGDTLSSTRGYGSGVTGGSSSSVTLPGGGTIPTITDQGGGSVQTFVGGGGGGNATGSGTSSSGATTTSPSSSSPSATGGGTVNTGVGGGTTSGTSNGTSSGGTSTGTGTGAGGVAPNLLKRLSDETQAAAATARDTTGGTGTGTGTGTVSTNGSQGNYNTYGARLSVTQGVDIFRLVPAAEDVLRRTRDFYQTDLDRVSNEVALSVKTAFFTVLRDQEDVRVQQEQVTADTENVRITQAKYTQGTVAQYDLLTAETTLSSAQQALYKAQNQVNIDQANLNAALGTPPDAATAVDPASLPAPTETFDLQQSTATAYAKRPEMIQAGNNITIAEKLVKLAGATLLPSLSLTGTAGYAGTPSPGSKRDSYSIAADLGIPLYDGGTTKSKVRSAQIDLETQKITKSQLQQNVAIEVRQAYLNIENAKSRLASAAQGVTQAREAVRLANVRYQNGISAFIEVTNAQAQLVTAENDQLSAFYDYQTSRAQLIRAEGGR</sequence>
<dbReference type="Gene3D" id="1.20.1600.10">
    <property type="entry name" value="Outer membrane efflux proteins (OEP)"/>
    <property type="match status" value="1"/>
</dbReference>
<feature type="compositionally biased region" description="Gly residues" evidence="8">
    <location>
        <begin position="229"/>
        <end position="243"/>
    </location>
</feature>
<dbReference type="OrthoDB" id="6395775at2"/>
<keyword evidence="4" id="KW-1134">Transmembrane beta strand</keyword>